<keyword evidence="4" id="KW-0808">Transferase</keyword>
<organism evidence="7 8">
    <name type="scientific">Yeguia hominis</name>
    <dbReference type="NCBI Taxonomy" id="2763662"/>
    <lineage>
        <taxon>Bacteria</taxon>
        <taxon>Bacillati</taxon>
        <taxon>Bacillota</taxon>
        <taxon>Clostridia</taxon>
        <taxon>Eubacteriales</taxon>
        <taxon>Yeguiaceae</taxon>
        <taxon>Yeguia</taxon>
    </lineage>
</organism>
<keyword evidence="8" id="KW-1185">Reference proteome</keyword>
<comment type="caution">
    <text evidence="7">The sequence shown here is derived from an EMBL/GenBank/DDBJ whole genome shotgun (WGS) entry which is preliminary data.</text>
</comment>
<evidence type="ECO:0000256" key="5">
    <source>
        <dbReference type="ARBA" id="ARBA00022944"/>
    </source>
</evidence>
<dbReference type="Pfam" id="PF04464">
    <property type="entry name" value="Glyphos_transf"/>
    <property type="match status" value="1"/>
</dbReference>
<protein>
    <submittedName>
        <fullName evidence="7">CDP-glycerol glycerophosphotransferase family protein</fullName>
    </submittedName>
</protein>
<evidence type="ECO:0000256" key="2">
    <source>
        <dbReference type="ARBA" id="ARBA00010488"/>
    </source>
</evidence>
<evidence type="ECO:0000313" key="8">
    <source>
        <dbReference type="Proteomes" id="UP000651482"/>
    </source>
</evidence>
<gene>
    <name evidence="7" type="ORF">IAG03_00385</name>
</gene>
<evidence type="ECO:0000313" key="7">
    <source>
        <dbReference type="EMBL" id="MBC8532479.1"/>
    </source>
</evidence>
<dbReference type="PANTHER" id="PTHR37316">
    <property type="entry name" value="TEICHOIC ACID GLYCEROL-PHOSPHATE PRIMASE"/>
    <property type="match status" value="1"/>
</dbReference>
<dbReference type="InterPro" id="IPR043149">
    <property type="entry name" value="TagF_N"/>
</dbReference>
<dbReference type="Gene3D" id="3.40.50.12580">
    <property type="match status" value="1"/>
</dbReference>
<sequence>MCESEHCLQPHAELLIRKIEWDRIYLYWELSVPTVLSGCSFCLWEPNTKQKIPCEIAAREEEFVRLVLNITNYGNRAPVPNGAFRLCAETGTDLVPAKVDFAVAKAFPSLERVFRYFRRTRALTLTFMLSENDVEPFFVLEVYDMKCVPQTPQPLSVHLRAFPGALKNALKSIDKACISVLFRLFTLLRRRSGNHVLFASNASQLNGNLEAIHSRMLQRGLAQTFSIRVECGVPYGISLRVQPRLIRFLFQAAGSNYIFIDGYYRIFNLISLPKNTKLIQAWHAGCGFKAIGYSRFGFYGSPPLVHVCHRDYTYVLTGSKNIAGHFAEAFGIEKKCILPTGLPRIDAFLDPERRARFTAEFFETYPQCRQKQVILFAPTFRGRGPSDAYYDYQLLDFDRLYEFCGDNAVILFKMHPFVKEPVPVPAAYADRLLVLDSSFYINDLFYVSDLLITDYSSNIYDFSLMRRPMLFFAYDEEVYSTTRGFHRPYEETAPGKICRSFEELLTALQNKDYETEKLDAFLPHHFDYIDQGASDRAIDWILLGKMPAEYR</sequence>
<name>A0A926D6W0_9FIRM</name>
<comment type="subcellular location">
    <subcellularLocation>
        <location evidence="1">Cell membrane</location>
        <topology evidence="1">Peripheral membrane protein</topology>
    </subcellularLocation>
</comment>
<dbReference type="GO" id="GO:0019350">
    <property type="term" value="P:teichoic acid biosynthetic process"/>
    <property type="evidence" value="ECO:0007669"/>
    <property type="project" value="UniProtKB-KW"/>
</dbReference>
<dbReference type="Proteomes" id="UP000651482">
    <property type="component" value="Unassembled WGS sequence"/>
</dbReference>
<dbReference type="SUPFAM" id="SSF53756">
    <property type="entry name" value="UDP-Glycosyltransferase/glycogen phosphorylase"/>
    <property type="match status" value="1"/>
</dbReference>
<dbReference type="InterPro" id="IPR051612">
    <property type="entry name" value="Teichoic_Acid_Biosynth"/>
</dbReference>
<dbReference type="AlphaFoldDB" id="A0A926D6W0"/>
<dbReference type="GO" id="GO:0005886">
    <property type="term" value="C:plasma membrane"/>
    <property type="evidence" value="ECO:0007669"/>
    <property type="project" value="UniProtKB-SubCell"/>
</dbReference>
<evidence type="ECO:0000256" key="4">
    <source>
        <dbReference type="ARBA" id="ARBA00022679"/>
    </source>
</evidence>
<dbReference type="InterPro" id="IPR043148">
    <property type="entry name" value="TagF_C"/>
</dbReference>
<dbReference type="Gene3D" id="3.40.50.11820">
    <property type="match status" value="1"/>
</dbReference>
<comment type="similarity">
    <text evidence="2">Belongs to the CDP-glycerol glycerophosphotransferase family.</text>
</comment>
<accession>A0A926D6W0</accession>
<evidence type="ECO:0000256" key="6">
    <source>
        <dbReference type="ARBA" id="ARBA00023136"/>
    </source>
</evidence>
<dbReference type="PANTHER" id="PTHR37316:SF2">
    <property type="entry name" value="TEICHOIC ACID RIBITOL-PHOSPHATE POLYMERASE TARK"/>
    <property type="match status" value="1"/>
</dbReference>
<keyword evidence="5" id="KW-0777">Teichoic acid biosynthesis</keyword>
<reference evidence="7" key="1">
    <citation type="submission" date="2020-08" db="EMBL/GenBank/DDBJ databases">
        <title>Genome public.</title>
        <authorList>
            <person name="Liu C."/>
            <person name="Sun Q."/>
        </authorList>
    </citation>
    <scope>NUCLEOTIDE SEQUENCE</scope>
    <source>
        <strain evidence="7">NSJ-40</strain>
    </source>
</reference>
<dbReference type="RefSeq" id="WP_249317669.1">
    <property type="nucleotide sequence ID" value="NZ_JACRSN010000001.1"/>
</dbReference>
<keyword evidence="6" id="KW-0472">Membrane</keyword>
<evidence type="ECO:0000256" key="1">
    <source>
        <dbReference type="ARBA" id="ARBA00004202"/>
    </source>
</evidence>
<keyword evidence="3" id="KW-1003">Cell membrane</keyword>
<dbReference type="GO" id="GO:0047355">
    <property type="term" value="F:CDP-glycerol glycerophosphotransferase activity"/>
    <property type="evidence" value="ECO:0007669"/>
    <property type="project" value="InterPro"/>
</dbReference>
<dbReference type="EMBL" id="JACRSN010000001">
    <property type="protein sequence ID" value="MBC8532479.1"/>
    <property type="molecule type" value="Genomic_DNA"/>
</dbReference>
<evidence type="ECO:0000256" key="3">
    <source>
        <dbReference type="ARBA" id="ARBA00022475"/>
    </source>
</evidence>
<proteinExistence type="inferred from homology"/>
<dbReference type="InterPro" id="IPR007554">
    <property type="entry name" value="Glycerophosphate_synth"/>
</dbReference>